<dbReference type="InterPro" id="IPR037523">
    <property type="entry name" value="VOC_core"/>
</dbReference>
<evidence type="ECO:0000313" key="3">
    <source>
        <dbReference type="Proteomes" id="UP000176952"/>
    </source>
</evidence>
<dbReference type="Proteomes" id="UP000176952">
    <property type="component" value="Unassembled WGS sequence"/>
</dbReference>
<dbReference type="InterPro" id="IPR004360">
    <property type="entry name" value="Glyas_Fos-R_dOase_dom"/>
</dbReference>
<dbReference type="PANTHER" id="PTHR36503:SF1">
    <property type="entry name" value="BLR2520 PROTEIN"/>
    <property type="match status" value="1"/>
</dbReference>
<dbReference type="EMBL" id="MHKD01000003">
    <property type="protein sequence ID" value="OGY85267.1"/>
    <property type="molecule type" value="Genomic_DNA"/>
</dbReference>
<dbReference type="SUPFAM" id="SSF54593">
    <property type="entry name" value="Glyoxalase/Bleomycin resistance protein/Dihydroxybiphenyl dioxygenase"/>
    <property type="match status" value="1"/>
</dbReference>
<name>A0A1G2BAN2_9BACT</name>
<sequence length="132" mass="15156">MITKINATVLFVKKFDECVKFYKNILELKPKMSDKGFQSFDVKGQELALMDLTTAAQMINETIIQPTQVGPHRVLLAAFMEDTDKAYKNLKAKGVEFIKPPTTQPWGQRTAYFQDPEGNIWEISHFIKKNDI</sequence>
<dbReference type="InterPro" id="IPR029068">
    <property type="entry name" value="Glyas_Bleomycin-R_OHBP_Dase"/>
</dbReference>
<dbReference type="PROSITE" id="PS51819">
    <property type="entry name" value="VOC"/>
    <property type="match status" value="1"/>
</dbReference>
<protein>
    <recommendedName>
        <fullName evidence="1">VOC domain-containing protein</fullName>
    </recommendedName>
</protein>
<proteinExistence type="predicted"/>
<dbReference type="Gene3D" id="3.10.180.10">
    <property type="entry name" value="2,3-Dihydroxybiphenyl 1,2-Dioxygenase, domain 1"/>
    <property type="match status" value="1"/>
</dbReference>
<organism evidence="2 3">
    <name type="scientific">Candidatus Kerfeldbacteria bacterium RIFCSPHIGHO2_12_FULL_48_17</name>
    <dbReference type="NCBI Taxonomy" id="1798542"/>
    <lineage>
        <taxon>Bacteria</taxon>
        <taxon>Candidatus Kerfeldiibacteriota</taxon>
    </lineage>
</organism>
<dbReference type="STRING" id="1798542.A3F54_00160"/>
<gene>
    <name evidence="2" type="ORF">A3F54_00160</name>
</gene>
<comment type="caution">
    <text evidence="2">The sequence shown here is derived from an EMBL/GenBank/DDBJ whole genome shotgun (WGS) entry which is preliminary data.</text>
</comment>
<reference evidence="2 3" key="1">
    <citation type="journal article" date="2016" name="Nat. Commun.">
        <title>Thousands of microbial genomes shed light on interconnected biogeochemical processes in an aquifer system.</title>
        <authorList>
            <person name="Anantharaman K."/>
            <person name="Brown C.T."/>
            <person name="Hug L.A."/>
            <person name="Sharon I."/>
            <person name="Castelle C.J."/>
            <person name="Probst A.J."/>
            <person name="Thomas B.C."/>
            <person name="Singh A."/>
            <person name="Wilkins M.J."/>
            <person name="Karaoz U."/>
            <person name="Brodie E.L."/>
            <person name="Williams K.H."/>
            <person name="Hubbard S.S."/>
            <person name="Banfield J.F."/>
        </authorList>
    </citation>
    <scope>NUCLEOTIDE SEQUENCE [LARGE SCALE GENOMIC DNA]</scope>
</reference>
<dbReference type="AlphaFoldDB" id="A0A1G2BAN2"/>
<evidence type="ECO:0000259" key="1">
    <source>
        <dbReference type="PROSITE" id="PS51819"/>
    </source>
</evidence>
<dbReference type="Pfam" id="PF00903">
    <property type="entry name" value="Glyoxalase"/>
    <property type="match status" value="1"/>
</dbReference>
<evidence type="ECO:0000313" key="2">
    <source>
        <dbReference type="EMBL" id="OGY85267.1"/>
    </source>
</evidence>
<dbReference type="PANTHER" id="PTHR36503">
    <property type="entry name" value="BLR2520 PROTEIN"/>
    <property type="match status" value="1"/>
</dbReference>
<accession>A0A1G2BAN2</accession>
<feature type="domain" description="VOC" evidence="1">
    <location>
        <begin position="4"/>
        <end position="126"/>
    </location>
</feature>